<dbReference type="AlphaFoldDB" id="A0A6P8Z323"/>
<reference evidence="6" key="1">
    <citation type="submission" date="2025-08" db="UniProtKB">
        <authorList>
            <consortium name="RefSeq"/>
        </authorList>
    </citation>
    <scope>IDENTIFICATION</scope>
    <source>
        <tissue evidence="6">Total insect</tissue>
    </source>
</reference>
<dbReference type="GO" id="GO:0034453">
    <property type="term" value="P:microtubule anchoring"/>
    <property type="evidence" value="ECO:0007669"/>
    <property type="project" value="InterPro"/>
</dbReference>
<accession>A0A6P8Z323</accession>
<feature type="region of interest" description="Disordered" evidence="3">
    <location>
        <begin position="249"/>
        <end position="296"/>
    </location>
</feature>
<dbReference type="InParanoid" id="A0A6P8Z323"/>
<evidence type="ECO:0000256" key="1">
    <source>
        <dbReference type="ARBA" id="ARBA00022490"/>
    </source>
</evidence>
<dbReference type="RefSeq" id="XP_034244430.1">
    <property type="nucleotide sequence ID" value="XM_034388539.1"/>
</dbReference>
<dbReference type="InterPro" id="IPR018993">
    <property type="entry name" value="FOP_dimerisation-dom_N"/>
</dbReference>
<evidence type="ECO:0000313" key="5">
    <source>
        <dbReference type="Proteomes" id="UP000515158"/>
    </source>
</evidence>
<keyword evidence="5" id="KW-1185">Reference proteome</keyword>
<dbReference type="OrthoDB" id="2160638at2759"/>
<evidence type="ECO:0000259" key="4">
    <source>
        <dbReference type="Pfam" id="PF09398"/>
    </source>
</evidence>
<feature type="compositionally biased region" description="Polar residues" evidence="3">
    <location>
        <begin position="394"/>
        <end position="409"/>
    </location>
</feature>
<dbReference type="GeneID" id="117647055"/>
<feature type="compositionally biased region" description="Basic and acidic residues" evidence="3">
    <location>
        <begin position="355"/>
        <end position="376"/>
    </location>
</feature>
<gene>
    <name evidence="6" type="primary">LOC117647055</name>
</gene>
<dbReference type="PANTHER" id="PTHR15431:SF9">
    <property type="entry name" value="CENTROSOMAL PROTEIN 43"/>
    <property type="match status" value="1"/>
</dbReference>
<name>A0A6P8Z323_THRPL</name>
<evidence type="ECO:0000256" key="3">
    <source>
        <dbReference type="SAM" id="MobiDB-lite"/>
    </source>
</evidence>
<organism evidence="6">
    <name type="scientific">Thrips palmi</name>
    <name type="common">Melon thrips</name>
    <dbReference type="NCBI Taxonomy" id="161013"/>
    <lineage>
        <taxon>Eukaryota</taxon>
        <taxon>Metazoa</taxon>
        <taxon>Ecdysozoa</taxon>
        <taxon>Arthropoda</taxon>
        <taxon>Hexapoda</taxon>
        <taxon>Insecta</taxon>
        <taxon>Pterygota</taxon>
        <taxon>Neoptera</taxon>
        <taxon>Paraneoptera</taxon>
        <taxon>Thysanoptera</taxon>
        <taxon>Terebrantia</taxon>
        <taxon>Thripoidea</taxon>
        <taxon>Thripidae</taxon>
        <taxon>Thrips</taxon>
    </lineage>
</organism>
<dbReference type="Pfam" id="PF09398">
    <property type="entry name" value="FOP_dimer"/>
    <property type="match status" value="1"/>
</dbReference>
<proteinExistence type="predicted"/>
<sequence length="431" mass="46997">MSVEEDTELRDLVSKTLENNGVLAKIRAELRASVFLALEEQENKAGPFENKALKEYLKSPQAALGLCIVREFLEYLELDFTLSVYNTETSHGKGYEYSGRNKLVKDLQIQNLNGKKGPLLSHILQLAQESGGISTDVKEGNTHTSTPNLKPLTGGNLFHNLSLGSEASVESPNVSLLPLDRTFTSEGPTVKVISNNDGAGNDKMVQSPVQLLSSESQIKLEEKQDTKSPEGANKEDINIYSTKVLANKDAVLKNSNKPNESGMGERKQNVEGKHSQNKPSKSDGKNSMASLNDLPPLDDLHERRNFNNAASINFASLGIHDDYEEDFLSTGSSATNENSKSHSLSHKSSNKQNPPKKEKSSEKKLTKDSAEKETSDKAATNSPVGSISEDLDDNTNSGIDDLLNSTASTENTVDATISHIRSNFADYIEEV</sequence>
<keyword evidence="1" id="KW-0963">Cytoplasm</keyword>
<feature type="region of interest" description="Disordered" evidence="3">
    <location>
        <begin position="330"/>
        <end position="409"/>
    </location>
</feature>
<feature type="domain" description="FGFR1 oncogene partner (FOP) N-terminal dimerisation" evidence="4">
    <location>
        <begin position="47"/>
        <end position="124"/>
    </location>
</feature>
<feature type="region of interest" description="Disordered" evidence="3">
    <location>
        <begin position="220"/>
        <end position="239"/>
    </location>
</feature>
<protein>
    <submittedName>
        <fullName evidence="6">FGFR1 oncogene partner-like</fullName>
    </submittedName>
</protein>
<evidence type="ECO:0000313" key="6">
    <source>
        <dbReference type="RefSeq" id="XP_034244430.1"/>
    </source>
</evidence>
<dbReference type="PANTHER" id="PTHR15431">
    <property type="entry name" value="FGFR1 ONCOGENE PARTNER/LISH DOMAIN-CONTAINING PROTEIN"/>
    <property type="match status" value="1"/>
</dbReference>
<evidence type="ECO:0000256" key="2">
    <source>
        <dbReference type="ARBA" id="ARBA00023212"/>
    </source>
</evidence>
<feature type="compositionally biased region" description="Basic and acidic residues" evidence="3">
    <location>
        <begin position="220"/>
        <end position="237"/>
    </location>
</feature>
<dbReference type="GO" id="GO:0005813">
    <property type="term" value="C:centrosome"/>
    <property type="evidence" value="ECO:0007669"/>
    <property type="project" value="TreeGrafter"/>
</dbReference>
<dbReference type="KEGG" id="tpal:117647055"/>
<dbReference type="Proteomes" id="UP000515158">
    <property type="component" value="Unplaced"/>
</dbReference>
<keyword evidence="2" id="KW-0206">Cytoskeleton</keyword>
<feature type="compositionally biased region" description="Basic and acidic residues" evidence="3">
    <location>
        <begin position="263"/>
        <end position="284"/>
    </location>
</feature>
<dbReference type="Gene3D" id="1.20.960.40">
    <property type="match status" value="1"/>
</dbReference>